<feature type="compositionally biased region" description="Low complexity" evidence="1">
    <location>
        <begin position="301"/>
        <end position="316"/>
    </location>
</feature>
<reference evidence="4 5" key="1">
    <citation type="submission" date="2024-10" db="EMBL/GenBank/DDBJ databases">
        <title>Updated reference genomes for cyclostephanoid diatoms.</title>
        <authorList>
            <person name="Roberts W.R."/>
            <person name="Alverson A.J."/>
        </authorList>
    </citation>
    <scope>NUCLEOTIDE SEQUENCE [LARGE SCALE GENOMIC DNA]</scope>
    <source>
        <strain evidence="4 5">AJA276-08</strain>
    </source>
</reference>
<accession>A0ABD3QI49</accession>
<feature type="compositionally biased region" description="Acidic residues" evidence="1">
    <location>
        <begin position="179"/>
        <end position="192"/>
    </location>
</feature>
<feature type="compositionally biased region" description="Basic and acidic residues" evidence="1">
    <location>
        <begin position="340"/>
        <end position="349"/>
    </location>
</feature>
<dbReference type="SMART" id="SM00552">
    <property type="entry name" value="ADEAMc"/>
    <property type="match status" value="1"/>
</dbReference>
<gene>
    <name evidence="4" type="ORF">ACHAW5_005468</name>
</gene>
<dbReference type="Pfam" id="PF02137">
    <property type="entry name" value="A_deamin"/>
    <property type="match status" value="1"/>
</dbReference>
<feature type="region of interest" description="Disordered" evidence="1">
    <location>
        <begin position="120"/>
        <end position="144"/>
    </location>
</feature>
<evidence type="ECO:0000259" key="3">
    <source>
        <dbReference type="PROSITE" id="PS50141"/>
    </source>
</evidence>
<keyword evidence="5" id="KW-1185">Reference proteome</keyword>
<feature type="compositionally biased region" description="Low complexity" evidence="1">
    <location>
        <begin position="79"/>
        <end position="90"/>
    </location>
</feature>
<dbReference type="PANTHER" id="PTHR10910">
    <property type="entry name" value="EUKARYOTE SPECIFIC DSRNA BINDING PROTEIN"/>
    <property type="match status" value="1"/>
</dbReference>
<dbReference type="Proteomes" id="UP001530315">
    <property type="component" value="Unassembled WGS sequence"/>
</dbReference>
<feature type="compositionally biased region" description="Basic and acidic residues" evidence="1">
    <location>
        <begin position="317"/>
        <end position="327"/>
    </location>
</feature>
<proteinExistence type="predicted"/>
<protein>
    <recommendedName>
        <fullName evidence="3">A to I editase domain-containing protein</fullName>
    </recommendedName>
</protein>
<keyword evidence="2" id="KW-0812">Transmembrane</keyword>
<feature type="compositionally biased region" description="Low complexity" evidence="1">
    <location>
        <begin position="193"/>
        <end position="207"/>
    </location>
</feature>
<keyword evidence="2" id="KW-1133">Transmembrane helix</keyword>
<dbReference type="EMBL" id="JALLAZ020000267">
    <property type="protein sequence ID" value="KAL3799191.1"/>
    <property type="molecule type" value="Genomic_DNA"/>
</dbReference>
<dbReference type="InterPro" id="IPR002466">
    <property type="entry name" value="A_deamin"/>
</dbReference>
<dbReference type="AlphaFoldDB" id="A0ABD3QI49"/>
<keyword evidence="2" id="KW-0472">Membrane</keyword>
<sequence length="635" mass="69886">MQRRTTTGQQVVVVHANGSVRHAEKRRSGSCQFANRIARASLDAYDMSVPTSYRDERRSGTCVASIVAHIRDDRDCRGRGSSSSSTAGAAGAAGRGIGRLQVMGLGVGTKFLSDAILREGEREEDDDDDDDDDDGSSSGSGGRRDRAVVEVAIVAIVAATARILARRAFVRRISMEMTAPDEDDDGDGENDDGGSSTSSPSSSTTTSDEYVPILEWHATDDGSRRRYRLREGVTLHLYASSAPCGNATLKKFARMERETFDSSLVRAVVGPDEWPMRPHAPVQAHSLRLGQFALLVKRDGSTSMSSSSSLSSVSSSRRSEGGGRDDVIADGQTTMTTGGRRGEGPPEKKEEEEEEEEEEGSRRRRRRRPWPCRDDDGWCPPSCSIPNFGVGTIHSCSDKICRWNCLGLQGSLLMSVLDEPLYMSTLTVGRKFNRAICQRAVCCRADGFGSRRRRRRSRGGDDNEDDADDAAYDLGMYKLNHPTLMETNVYMDEAGTHDMSGVTSLGRDATFDSNLCWAWWPGKCPNGFGYAADCIETGLVINYNRRGDGDDSEGRDDDKQISEASTLALIRMHAEILRRVGFPRGDVGTTTASSELTLSDVRRLKRRVSPHHESVKDEFLRHRVFDQWSRRGCQC</sequence>
<organism evidence="4 5">
    <name type="scientific">Stephanodiscus triporus</name>
    <dbReference type="NCBI Taxonomy" id="2934178"/>
    <lineage>
        <taxon>Eukaryota</taxon>
        <taxon>Sar</taxon>
        <taxon>Stramenopiles</taxon>
        <taxon>Ochrophyta</taxon>
        <taxon>Bacillariophyta</taxon>
        <taxon>Coscinodiscophyceae</taxon>
        <taxon>Thalassiosirophycidae</taxon>
        <taxon>Stephanodiscales</taxon>
        <taxon>Stephanodiscaceae</taxon>
        <taxon>Stephanodiscus</taxon>
    </lineage>
</organism>
<name>A0ABD3QI49_9STRA</name>
<evidence type="ECO:0000313" key="4">
    <source>
        <dbReference type="EMBL" id="KAL3799191.1"/>
    </source>
</evidence>
<dbReference type="PROSITE" id="PS50141">
    <property type="entry name" value="A_DEAMIN_EDITASE"/>
    <property type="match status" value="1"/>
</dbReference>
<evidence type="ECO:0000256" key="2">
    <source>
        <dbReference type="SAM" id="Phobius"/>
    </source>
</evidence>
<dbReference type="PANTHER" id="PTHR10910:SF62">
    <property type="entry name" value="AT07585P-RELATED"/>
    <property type="match status" value="1"/>
</dbReference>
<evidence type="ECO:0000313" key="5">
    <source>
        <dbReference type="Proteomes" id="UP001530315"/>
    </source>
</evidence>
<feature type="region of interest" description="Disordered" evidence="1">
    <location>
        <begin position="74"/>
        <end position="93"/>
    </location>
</feature>
<feature type="region of interest" description="Disordered" evidence="1">
    <location>
        <begin position="300"/>
        <end position="371"/>
    </location>
</feature>
<feature type="compositionally biased region" description="Acidic residues" evidence="1">
    <location>
        <begin position="122"/>
        <end position="135"/>
    </location>
</feature>
<comment type="caution">
    <text evidence="4">The sequence shown here is derived from an EMBL/GenBank/DDBJ whole genome shotgun (WGS) entry which is preliminary data.</text>
</comment>
<evidence type="ECO:0000256" key="1">
    <source>
        <dbReference type="SAM" id="MobiDB-lite"/>
    </source>
</evidence>
<feature type="region of interest" description="Disordered" evidence="1">
    <location>
        <begin position="178"/>
        <end position="210"/>
    </location>
</feature>
<feature type="transmembrane region" description="Helical" evidence="2">
    <location>
        <begin position="147"/>
        <end position="165"/>
    </location>
</feature>
<feature type="compositionally biased region" description="Acidic residues" evidence="1">
    <location>
        <begin position="350"/>
        <end position="359"/>
    </location>
</feature>
<feature type="domain" description="A to I editase" evidence="3">
    <location>
        <begin position="161"/>
        <end position="518"/>
    </location>
</feature>